<dbReference type="AlphaFoldDB" id="V6SJ31"/>
<gene>
    <name evidence="1" type="ORF">Q767_13310</name>
</gene>
<sequence length="142" mass="16891">MKTIFTILILISNLTLYSQENKAVGDYLLSIKTNESDLKEWKLTLNENGTFFFHYYSNVKFEIPSERNIYGKGKWTMKNNVISFYSDKQKDLDEKHTLNFNNSKARFVIKSPRDKTDKIVKTRLHFLESEIFWMKGTELFKI</sequence>
<keyword evidence="2" id="KW-1185">Reference proteome</keyword>
<dbReference type="RefSeq" id="WP_023572911.1">
    <property type="nucleotide sequence ID" value="NZ_AVCS01000006.1"/>
</dbReference>
<reference evidence="1 2" key="2">
    <citation type="journal article" date="2015" name="Stand. Genomic Sci.">
        <title>High quality draft genomic sequence of Flavobacterium enshiense DK69(T) and comparison among Flavobacterium genomes.</title>
        <authorList>
            <person name="Zeng Z."/>
            <person name="Chen C."/>
            <person name="Du H."/>
            <person name="Wang G."/>
            <person name="Li M."/>
        </authorList>
    </citation>
    <scope>NUCLEOTIDE SEQUENCE [LARGE SCALE GENOMIC DNA]</scope>
    <source>
        <strain evidence="1 2">DK69</strain>
    </source>
</reference>
<dbReference type="EMBL" id="JRLZ01000016">
    <property type="protein sequence ID" value="KGO94541.1"/>
    <property type="molecule type" value="Genomic_DNA"/>
</dbReference>
<dbReference type="PATRIC" id="fig|1107311.3.peg.859"/>
<reference evidence="2" key="1">
    <citation type="submission" date="2013-09" db="EMBL/GenBank/DDBJ databases">
        <authorList>
            <person name="Zeng Z."/>
            <person name="Chen C."/>
        </authorList>
    </citation>
    <scope>NUCLEOTIDE SEQUENCE [LARGE SCALE GENOMIC DNA]</scope>
    <source>
        <strain evidence="2">DK69</strain>
    </source>
</reference>
<accession>V6SJ31</accession>
<dbReference type="STRING" id="1107311.Q767_13310"/>
<dbReference type="OrthoDB" id="1442373at2"/>
<evidence type="ECO:0000313" key="2">
    <source>
        <dbReference type="Proteomes" id="UP000030149"/>
    </source>
</evidence>
<evidence type="ECO:0000313" key="1">
    <source>
        <dbReference type="EMBL" id="KGO94541.1"/>
    </source>
</evidence>
<proteinExistence type="predicted"/>
<comment type="caution">
    <text evidence="1">The sequence shown here is derived from an EMBL/GenBank/DDBJ whole genome shotgun (WGS) entry which is preliminary data.</text>
</comment>
<organism evidence="1 2">
    <name type="scientific">Flavobacterium enshiense DK69</name>
    <dbReference type="NCBI Taxonomy" id="1107311"/>
    <lineage>
        <taxon>Bacteria</taxon>
        <taxon>Pseudomonadati</taxon>
        <taxon>Bacteroidota</taxon>
        <taxon>Flavobacteriia</taxon>
        <taxon>Flavobacteriales</taxon>
        <taxon>Flavobacteriaceae</taxon>
        <taxon>Flavobacterium</taxon>
    </lineage>
</organism>
<protein>
    <submittedName>
        <fullName evidence="1">Uncharacterized protein</fullName>
    </submittedName>
</protein>
<dbReference type="Proteomes" id="UP000030149">
    <property type="component" value="Unassembled WGS sequence"/>
</dbReference>
<name>V6SJ31_9FLAO</name>
<dbReference type="eggNOG" id="ENOG50336B5">
    <property type="taxonomic scope" value="Bacteria"/>
</dbReference>